<feature type="compositionally biased region" description="Low complexity" evidence="11">
    <location>
        <begin position="276"/>
        <end position="294"/>
    </location>
</feature>
<evidence type="ECO:0000256" key="9">
    <source>
        <dbReference type="PROSITE-ProRule" id="PRU00182"/>
    </source>
</evidence>
<dbReference type="InterPro" id="IPR032005">
    <property type="entry name" value="TyrRSs_C"/>
</dbReference>
<keyword evidence="3 10" id="KW-0547">Nucleotide-binding</keyword>
<dbReference type="Proteomes" id="UP001294444">
    <property type="component" value="Unassembled WGS sequence"/>
</dbReference>
<feature type="domain" description="Tyrosyl-tRNA synthetase C-terminal" evidence="12">
    <location>
        <begin position="501"/>
        <end position="598"/>
    </location>
</feature>
<evidence type="ECO:0000313" key="13">
    <source>
        <dbReference type="EMBL" id="SNX84807.1"/>
    </source>
</evidence>
<reference evidence="13" key="1">
    <citation type="submission" date="2023-10" db="EMBL/GenBank/DDBJ databases">
        <authorList>
            <person name="Guldener U."/>
        </authorList>
    </citation>
    <scope>NUCLEOTIDE SEQUENCE</scope>
    <source>
        <strain evidence="13">Mp4</strain>
    </source>
</reference>
<dbReference type="PROSITE" id="PS00178">
    <property type="entry name" value="AA_TRNA_LIGASE_I"/>
    <property type="match status" value="1"/>
</dbReference>
<evidence type="ECO:0000256" key="11">
    <source>
        <dbReference type="SAM" id="MobiDB-lite"/>
    </source>
</evidence>
<dbReference type="SUPFAM" id="SSF52374">
    <property type="entry name" value="Nucleotidylyl transferase"/>
    <property type="match status" value="1"/>
</dbReference>
<evidence type="ECO:0000256" key="1">
    <source>
        <dbReference type="ARBA" id="ARBA00013160"/>
    </source>
</evidence>
<dbReference type="GO" id="GO:0005739">
    <property type="term" value="C:mitochondrion"/>
    <property type="evidence" value="ECO:0007669"/>
    <property type="project" value="TreeGrafter"/>
</dbReference>
<accession>A0AAJ4XMZ5</accession>
<proteinExistence type="inferred from homology"/>
<dbReference type="GO" id="GO:0005829">
    <property type="term" value="C:cytosol"/>
    <property type="evidence" value="ECO:0007669"/>
    <property type="project" value="TreeGrafter"/>
</dbReference>
<dbReference type="NCBIfam" id="TIGR00234">
    <property type="entry name" value="tyrS"/>
    <property type="match status" value="2"/>
</dbReference>
<dbReference type="PANTHER" id="PTHR11766:SF0">
    <property type="entry name" value="TYROSINE--TRNA LIGASE, MITOCHONDRIAL"/>
    <property type="match status" value="1"/>
</dbReference>
<protein>
    <recommendedName>
        <fullName evidence="1">tyrosine--tRNA ligase</fullName>
        <ecNumber evidence="1">6.1.1.1</ecNumber>
    </recommendedName>
    <alternativeName>
        <fullName evidence="7">Tyrosyl-tRNA synthetase</fullName>
    </alternativeName>
</protein>
<dbReference type="SUPFAM" id="SSF55174">
    <property type="entry name" value="Alpha-L RNA-binding motif"/>
    <property type="match status" value="1"/>
</dbReference>
<keyword evidence="2 10" id="KW-0436">Ligase</keyword>
<comment type="catalytic activity">
    <reaction evidence="8">
        <text>tRNA(Tyr) + L-tyrosine + ATP = L-tyrosyl-tRNA(Tyr) + AMP + diphosphate + H(+)</text>
        <dbReference type="Rhea" id="RHEA:10220"/>
        <dbReference type="Rhea" id="RHEA-COMP:9706"/>
        <dbReference type="Rhea" id="RHEA-COMP:9707"/>
        <dbReference type="ChEBI" id="CHEBI:15378"/>
        <dbReference type="ChEBI" id="CHEBI:30616"/>
        <dbReference type="ChEBI" id="CHEBI:33019"/>
        <dbReference type="ChEBI" id="CHEBI:58315"/>
        <dbReference type="ChEBI" id="CHEBI:78442"/>
        <dbReference type="ChEBI" id="CHEBI:78536"/>
        <dbReference type="ChEBI" id="CHEBI:456215"/>
        <dbReference type="EC" id="6.1.1.1"/>
    </reaction>
</comment>
<dbReference type="Pfam" id="PF00579">
    <property type="entry name" value="tRNA-synt_1b"/>
    <property type="match status" value="1"/>
</dbReference>
<organism evidence="13 14">
    <name type="scientific">Melanopsichium pennsylvanicum</name>
    <dbReference type="NCBI Taxonomy" id="63383"/>
    <lineage>
        <taxon>Eukaryota</taxon>
        <taxon>Fungi</taxon>
        <taxon>Dikarya</taxon>
        <taxon>Basidiomycota</taxon>
        <taxon>Ustilaginomycotina</taxon>
        <taxon>Ustilaginomycetes</taxon>
        <taxon>Ustilaginales</taxon>
        <taxon>Ustilaginaceae</taxon>
        <taxon>Melanopsichium</taxon>
    </lineage>
</organism>
<dbReference type="PROSITE" id="PS50889">
    <property type="entry name" value="S4"/>
    <property type="match status" value="1"/>
</dbReference>
<evidence type="ECO:0000313" key="14">
    <source>
        <dbReference type="Proteomes" id="UP001294444"/>
    </source>
</evidence>
<evidence type="ECO:0000256" key="3">
    <source>
        <dbReference type="ARBA" id="ARBA00022741"/>
    </source>
</evidence>
<dbReference type="PANTHER" id="PTHR11766">
    <property type="entry name" value="TYROSYL-TRNA SYNTHETASE"/>
    <property type="match status" value="1"/>
</dbReference>
<dbReference type="CDD" id="cd00805">
    <property type="entry name" value="TyrRS_core"/>
    <property type="match status" value="1"/>
</dbReference>
<dbReference type="GO" id="GO:0003723">
    <property type="term" value="F:RNA binding"/>
    <property type="evidence" value="ECO:0007669"/>
    <property type="project" value="UniProtKB-KW"/>
</dbReference>
<dbReference type="InterPro" id="IPR014729">
    <property type="entry name" value="Rossmann-like_a/b/a_fold"/>
</dbReference>
<dbReference type="CDD" id="cd00165">
    <property type="entry name" value="S4"/>
    <property type="match status" value="1"/>
</dbReference>
<dbReference type="Pfam" id="PF16714">
    <property type="entry name" value="TyrRSs_C"/>
    <property type="match status" value="1"/>
</dbReference>
<evidence type="ECO:0000256" key="2">
    <source>
        <dbReference type="ARBA" id="ARBA00022598"/>
    </source>
</evidence>
<dbReference type="GO" id="GO:0005524">
    <property type="term" value="F:ATP binding"/>
    <property type="evidence" value="ECO:0007669"/>
    <property type="project" value="UniProtKB-KW"/>
</dbReference>
<keyword evidence="6 10" id="KW-0030">Aminoacyl-tRNA synthetase</keyword>
<dbReference type="GO" id="GO:0006437">
    <property type="term" value="P:tyrosyl-tRNA aminoacylation"/>
    <property type="evidence" value="ECO:0007669"/>
    <property type="project" value="InterPro"/>
</dbReference>
<dbReference type="EC" id="6.1.1.1" evidence="1"/>
<evidence type="ECO:0000256" key="8">
    <source>
        <dbReference type="ARBA" id="ARBA00048248"/>
    </source>
</evidence>
<dbReference type="InterPro" id="IPR001412">
    <property type="entry name" value="aa-tRNA-synth_I_CS"/>
</dbReference>
<keyword evidence="9" id="KW-0694">RNA-binding</keyword>
<dbReference type="Gene3D" id="3.40.50.620">
    <property type="entry name" value="HUPs"/>
    <property type="match status" value="1"/>
</dbReference>
<gene>
    <name evidence="13" type="ORF">MEPE_03516</name>
</gene>
<evidence type="ECO:0000256" key="5">
    <source>
        <dbReference type="ARBA" id="ARBA00022917"/>
    </source>
</evidence>
<keyword evidence="5 10" id="KW-0648">Protein biosynthesis</keyword>
<dbReference type="FunFam" id="1.10.240.10:FF:000001">
    <property type="entry name" value="Tyrosine--tRNA ligase"/>
    <property type="match status" value="1"/>
</dbReference>
<dbReference type="EMBL" id="OAPG01000007">
    <property type="protein sequence ID" value="SNX84807.1"/>
    <property type="molecule type" value="Genomic_DNA"/>
</dbReference>
<evidence type="ECO:0000259" key="12">
    <source>
        <dbReference type="Pfam" id="PF16714"/>
    </source>
</evidence>
<evidence type="ECO:0000256" key="10">
    <source>
        <dbReference type="RuleBase" id="RU363036"/>
    </source>
</evidence>
<name>A0AAJ4XMZ5_9BASI</name>
<evidence type="ECO:0000256" key="6">
    <source>
        <dbReference type="ARBA" id="ARBA00023146"/>
    </source>
</evidence>
<comment type="caution">
    <text evidence="13">The sequence shown here is derived from an EMBL/GenBank/DDBJ whole genome shotgun (WGS) entry which is preliminary data.</text>
</comment>
<dbReference type="Gene3D" id="1.10.240.10">
    <property type="entry name" value="Tyrosyl-Transfer RNA Synthetase"/>
    <property type="match status" value="1"/>
</dbReference>
<evidence type="ECO:0000256" key="7">
    <source>
        <dbReference type="ARBA" id="ARBA00033323"/>
    </source>
</evidence>
<evidence type="ECO:0000256" key="4">
    <source>
        <dbReference type="ARBA" id="ARBA00022840"/>
    </source>
</evidence>
<comment type="similarity">
    <text evidence="10">Belongs to the class-I aminoacyl-tRNA synthetase family.</text>
</comment>
<keyword evidence="4 10" id="KW-0067">ATP-binding</keyword>
<dbReference type="InterPro" id="IPR036986">
    <property type="entry name" value="S4_RNA-bd_sf"/>
</dbReference>
<dbReference type="InterPro" id="IPR024088">
    <property type="entry name" value="Tyr-tRNA-ligase_bac-type"/>
</dbReference>
<sequence>MGLSGKAAKAAYLTWRRPSVVAPSTISRTNVATPITPHPGALPCHYPNVPFRAPYTTAVTTTSTISSSSNTVDLIDELDKRGLIQTITSRSLRSHLASSSRTVYSGVDPSAPSLHVGNLLPLFTLVHFARCGHKPIVLVGGATGSIGDPSGRSTERNALDKITLDANVQGIKTQLKAFFENVQEYYHHHRHQYPRSQDVSFPLPPQQQTEFESLSEPAKRDGEVELGMGVKLMNNYTWTAGVTLLDFLGSVGRHARLTHMLARDSVASRLNLSTSLSSSSSSFSSSSSSSSSSSTKGGGGMSYTEFSYQLLQAFDFSYLHRTHCCTIQIGGSDQLGNITAGIDLIRRTSGLTISEPAFGLTLPLLTTSKGEKFGKSAGNAVWLDQSKTSDLEFYQFFLKTNDNDVQRYLNALTLLSGQEVEEVMKQHTEGGKEKKERRIAQTVLADHITSLIRGKKNVEKCKALTDILFSHTTTTTCTATVQGEQMVKNALERLDLSSITKEDNIVTELKKDQVMGQDITKLVVNAGLVKSRAEAKRLLASGGLYINNKQVSKDGGVGLMLVNETDLVQVKGQGESGRGRGAVCLLRAGKGAVKVIHVT</sequence>
<feature type="region of interest" description="Disordered" evidence="11">
    <location>
        <begin position="276"/>
        <end position="298"/>
    </location>
</feature>
<dbReference type="Gene3D" id="3.10.290.10">
    <property type="entry name" value="RNA-binding S4 domain"/>
    <property type="match status" value="1"/>
</dbReference>
<dbReference type="GO" id="GO:0004831">
    <property type="term" value="F:tyrosine-tRNA ligase activity"/>
    <property type="evidence" value="ECO:0007669"/>
    <property type="project" value="UniProtKB-EC"/>
</dbReference>
<dbReference type="InterPro" id="IPR002305">
    <property type="entry name" value="aa-tRNA-synth_Ic"/>
</dbReference>
<dbReference type="InterPro" id="IPR002307">
    <property type="entry name" value="Tyr-tRNA-ligase"/>
</dbReference>
<dbReference type="AlphaFoldDB" id="A0AAJ4XMZ5"/>
<keyword evidence="14" id="KW-1185">Reference proteome</keyword>